<accession>A0A6C0I2B8</accession>
<proteinExistence type="predicted"/>
<evidence type="ECO:0000259" key="1">
    <source>
        <dbReference type="Pfam" id="PF13673"/>
    </source>
</evidence>
<dbReference type="InterPro" id="IPR000182">
    <property type="entry name" value="GNAT_dom"/>
</dbReference>
<dbReference type="InterPro" id="IPR016181">
    <property type="entry name" value="Acyl_CoA_acyltransferase"/>
</dbReference>
<dbReference type="Pfam" id="PF13673">
    <property type="entry name" value="Acetyltransf_10"/>
    <property type="match status" value="1"/>
</dbReference>
<organism evidence="2">
    <name type="scientific">viral metagenome</name>
    <dbReference type="NCBI Taxonomy" id="1070528"/>
    <lineage>
        <taxon>unclassified sequences</taxon>
        <taxon>metagenomes</taxon>
        <taxon>organismal metagenomes</taxon>
    </lineage>
</organism>
<dbReference type="GO" id="GO:0016747">
    <property type="term" value="F:acyltransferase activity, transferring groups other than amino-acyl groups"/>
    <property type="evidence" value="ECO:0007669"/>
    <property type="project" value="InterPro"/>
</dbReference>
<dbReference type="SUPFAM" id="SSF55729">
    <property type="entry name" value="Acyl-CoA N-acyltransferases (Nat)"/>
    <property type="match status" value="1"/>
</dbReference>
<sequence>MNFYSEDIVNDIIDHSPLEEIVEKLDDFNATSRYIFLRYVGLSVGPEYTDAMVSNEQNKMAFHCIDSEFEITNCPSVMIYRRFPRKNEIVYYILLICTKSKFKGMGYASKLLDGFIERVKQETKKYGNTKKITIALSSVETAVTFYEEYGFKWTRKTLKDHTPLTWFEAYDDAKEYFIMELDIIQ</sequence>
<dbReference type="Gene3D" id="3.40.630.30">
    <property type="match status" value="1"/>
</dbReference>
<reference evidence="2" key="1">
    <citation type="journal article" date="2020" name="Nature">
        <title>Giant virus diversity and host interactions through global metagenomics.</title>
        <authorList>
            <person name="Schulz F."/>
            <person name="Roux S."/>
            <person name="Paez-Espino D."/>
            <person name="Jungbluth S."/>
            <person name="Walsh D.A."/>
            <person name="Denef V.J."/>
            <person name="McMahon K.D."/>
            <person name="Konstantinidis K.T."/>
            <person name="Eloe-Fadrosh E.A."/>
            <person name="Kyrpides N.C."/>
            <person name="Woyke T."/>
        </authorList>
    </citation>
    <scope>NUCLEOTIDE SEQUENCE</scope>
    <source>
        <strain evidence="2">GVMAG-M-3300023184-190</strain>
    </source>
</reference>
<name>A0A6C0I2B8_9ZZZZ</name>
<feature type="domain" description="N-acetyltransferase" evidence="1">
    <location>
        <begin position="87"/>
        <end position="157"/>
    </location>
</feature>
<evidence type="ECO:0000313" key="2">
    <source>
        <dbReference type="EMBL" id="QHT87151.1"/>
    </source>
</evidence>
<dbReference type="EMBL" id="MN740084">
    <property type="protein sequence ID" value="QHT87151.1"/>
    <property type="molecule type" value="Genomic_DNA"/>
</dbReference>
<protein>
    <recommendedName>
        <fullName evidence="1">N-acetyltransferase domain-containing protein</fullName>
    </recommendedName>
</protein>
<dbReference type="AlphaFoldDB" id="A0A6C0I2B8"/>